<feature type="compositionally biased region" description="Low complexity" evidence="7">
    <location>
        <begin position="7"/>
        <end position="25"/>
    </location>
</feature>
<dbReference type="InterPro" id="IPR038491">
    <property type="entry name" value="Velvet_dom_sf"/>
</dbReference>
<dbReference type="Proteomes" id="UP001360953">
    <property type="component" value="Unassembled WGS sequence"/>
</dbReference>
<keyword evidence="4" id="KW-0804">Transcription</keyword>
<accession>A0ABR1M4P6</accession>
<evidence type="ECO:0000259" key="8">
    <source>
        <dbReference type="PROSITE" id="PS51821"/>
    </source>
</evidence>
<keyword evidence="2" id="KW-0749">Sporulation</keyword>
<evidence type="ECO:0000256" key="1">
    <source>
        <dbReference type="ARBA" id="ARBA00004123"/>
    </source>
</evidence>
<dbReference type="PANTHER" id="PTHR33572">
    <property type="entry name" value="SPORE DEVELOPMENT REGULATOR VOSA"/>
    <property type="match status" value="1"/>
</dbReference>
<evidence type="ECO:0000256" key="7">
    <source>
        <dbReference type="SAM" id="MobiDB-lite"/>
    </source>
</evidence>
<reference evidence="9 10" key="1">
    <citation type="submission" date="2024-04" db="EMBL/GenBank/DDBJ databases">
        <title>Phyllosticta paracitricarpa is synonymous to the EU quarantine fungus P. citricarpa based on phylogenomic analyses.</title>
        <authorList>
            <consortium name="Lawrence Berkeley National Laboratory"/>
            <person name="Van ingen-buijs V.A."/>
            <person name="Van westerhoven A.C."/>
            <person name="Haridas S."/>
            <person name="Skiadas P."/>
            <person name="Martin F."/>
            <person name="Groenewald J.Z."/>
            <person name="Crous P.W."/>
            <person name="Seidl M.F."/>
        </authorList>
    </citation>
    <scope>NUCLEOTIDE SEQUENCE [LARGE SCALE GENOMIC DNA]</scope>
    <source>
        <strain evidence="9 10">CPC 17464</strain>
    </source>
</reference>
<dbReference type="EMBL" id="JBBPEH010000002">
    <property type="protein sequence ID" value="KAK7542564.1"/>
    <property type="molecule type" value="Genomic_DNA"/>
</dbReference>
<keyword evidence="3" id="KW-0805">Transcription regulation</keyword>
<dbReference type="GeneID" id="92030867"/>
<name>A0ABR1M4P6_9PEZI</name>
<feature type="domain" description="Velvet" evidence="8">
    <location>
        <begin position="51"/>
        <end position="350"/>
    </location>
</feature>
<evidence type="ECO:0000256" key="6">
    <source>
        <dbReference type="ARBA" id="ARBA00038045"/>
    </source>
</evidence>
<comment type="caution">
    <text evidence="9">The sequence shown here is derived from an EMBL/GenBank/DDBJ whole genome shotgun (WGS) entry which is preliminary data.</text>
</comment>
<protein>
    <submittedName>
        <fullName evidence="9">Developmental regulator VelB</fullName>
    </submittedName>
</protein>
<dbReference type="InterPro" id="IPR021740">
    <property type="entry name" value="Velvet"/>
</dbReference>
<organism evidence="9 10">
    <name type="scientific">Phyllosticta citribraziliensis</name>
    <dbReference type="NCBI Taxonomy" id="989973"/>
    <lineage>
        <taxon>Eukaryota</taxon>
        <taxon>Fungi</taxon>
        <taxon>Dikarya</taxon>
        <taxon>Ascomycota</taxon>
        <taxon>Pezizomycotina</taxon>
        <taxon>Dothideomycetes</taxon>
        <taxon>Dothideomycetes incertae sedis</taxon>
        <taxon>Botryosphaeriales</taxon>
        <taxon>Phyllostictaceae</taxon>
        <taxon>Phyllosticta</taxon>
    </lineage>
</organism>
<dbReference type="InterPro" id="IPR037525">
    <property type="entry name" value="Velvet_dom"/>
</dbReference>
<evidence type="ECO:0000313" key="10">
    <source>
        <dbReference type="Proteomes" id="UP001360953"/>
    </source>
</evidence>
<dbReference type="RefSeq" id="XP_066658857.1">
    <property type="nucleotide sequence ID" value="XM_066797961.1"/>
</dbReference>
<sequence>MPMNEHTSPLSASSSNTASSHTMYSMPVTQHAQHHYAPPPSEASLAPYIGESGGRKFELRVEQQPIRARMCGFGDKDRRPITPPPCIRLIVRDLSGQEVPFDEVESTFFVLTVDLWSHDGRQEVNLVRASSGAPTISISTSTLTSYPPPIERGWQDPGPYAMSMPQRPGSYHAPGPSGYMAPVAHMPPGMAPQMPAGYPQGYAPPTPVASQMQYSQYPPQPGYSVQAPNLPVVPMPPATNNSATGMFTRNLIGSLSVNAFRLLDPSGHQGFWFVLQDLSVRTEGMFRLKMNFVNVGSIGGNGLNQGKAPVLASVFSDSFQVYSAKKFPGVIESTPLSKCFASQGIKIPIRKDGLKPSNPDYENDD</sequence>
<dbReference type="PANTHER" id="PTHR33572:SF3">
    <property type="entry name" value="VELVET COMPLEX SUBUNIT B"/>
    <property type="match status" value="1"/>
</dbReference>
<proteinExistence type="inferred from homology"/>
<evidence type="ECO:0000256" key="2">
    <source>
        <dbReference type="ARBA" id="ARBA00022969"/>
    </source>
</evidence>
<keyword evidence="10" id="KW-1185">Reference proteome</keyword>
<evidence type="ECO:0000256" key="3">
    <source>
        <dbReference type="ARBA" id="ARBA00023015"/>
    </source>
</evidence>
<dbReference type="Gene3D" id="2.60.40.3960">
    <property type="entry name" value="Velvet domain"/>
    <property type="match status" value="2"/>
</dbReference>
<dbReference type="Pfam" id="PF11754">
    <property type="entry name" value="Velvet"/>
    <property type="match status" value="1"/>
</dbReference>
<evidence type="ECO:0000313" key="9">
    <source>
        <dbReference type="EMBL" id="KAK7542564.1"/>
    </source>
</evidence>
<comment type="subcellular location">
    <subcellularLocation>
        <location evidence="1">Nucleus</location>
    </subcellularLocation>
</comment>
<gene>
    <name evidence="9" type="ORF">J3D65DRAFT_600302</name>
</gene>
<dbReference type="PROSITE" id="PS51821">
    <property type="entry name" value="VELVET"/>
    <property type="match status" value="1"/>
</dbReference>
<evidence type="ECO:0000256" key="5">
    <source>
        <dbReference type="ARBA" id="ARBA00023242"/>
    </source>
</evidence>
<keyword evidence="5" id="KW-0539">Nucleus</keyword>
<evidence type="ECO:0000256" key="4">
    <source>
        <dbReference type="ARBA" id="ARBA00023163"/>
    </source>
</evidence>
<comment type="similarity">
    <text evidence="6">Belongs to the velvet family. VelB subfamily.</text>
</comment>
<feature type="region of interest" description="Disordered" evidence="7">
    <location>
        <begin position="1"/>
        <end position="49"/>
    </location>
</feature>